<feature type="domain" description="BRCT" evidence="7">
    <location>
        <begin position="588"/>
        <end position="666"/>
    </location>
</feature>
<feature type="binding site" evidence="6">
    <location>
        <position position="405"/>
    </location>
    <ligand>
        <name>Zn(2+)</name>
        <dbReference type="ChEBI" id="CHEBI:29105"/>
    </ligand>
</feature>
<comment type="cofactor">
    <cofactor evidence="6">
        <name>Mg(2+)</name>
        <dbReference type="ChEBI" id="CHEBI:18420"/>
    </cofactor>
    <cofactor evidence="6">
        <name>Mn(2+)</name>
        <dbReference type="ChEBI" id="CHEBI:29035"/>
    </cofactor>
</comment>
<feature type="binding site" evidence="6">
    <location>
        <position position="311"/>
    </location>
    <ligand>
        <name>NAD(+)</name>
        <dbReference type="ChEBI" id="CHEBI:57540"/>
    </ligand>
</feature>
<dbReference type="Pfam" id="PF03119">
    <property type="entry name" value="DNA_ligase_ZBD"/>
    <property type="match status" value="1"/>
</dbReference>
<keyword evidence="6" id="KW-0464">Manganese</keyword>
<keyword evidence="1 6" id="KW-0235">DNA replication</keyword>
<keyword evidence="9" id="KW-1185">Reference proteome</keyword>
<dbReference type="PROSITE" id="PS50172">
    <property type="entry name" value="BRCT"/>
    <property type="match status" value="1"/>
</dbReference>
<keyword evidence="3 6" id="KW-0227">DNA damage</keyword>
<dbReference type="GO" id="GO:0003911">
    <property type="term" value="F:DNA ligase (NAD+) activity"/>
    <property type="evidence" value="ECO:0007669"/>
    <property type="project" value="UniProtKB-EC"/>
</dbReference>
<dbReference type="Pfam" id="PF03120">
    <property type="entry name" value="OB_DNA_ligase"/>
    <property type="match status" value="1"/>
</dbReference>
<keyword evidence="6" id="KW-0520">NAD</keyword>
<dbReference type="EC" id="6.5.1.2" evidence="6"/>
<dbReference type="PANTHER" id="PTHR23389">
    <property type="entry name" value="CHROMOSOME TRANSMISSION FIDELITY FACTOR 18"/>
    <property type="match status" value="1"/>
</dbReference>
<feature type="binding site" evidence="6">
    <location>
        <position position="423"/>
    </location>
    <ligand>
        <name>Zn(2+)</name>
        <dbReference type="ChEBI" id="CHEBI:29105"/>
    </ligand>
</feature>
<dbReference type="InterPro" id="IPR041663">
    <property type="entry name" value="DisA/LigA_HHH"/>
</dbReference>
<feature type="active site" description="N6-AMP-lysine intermediate" evidence="6">
    <location>
        <position position="114"/>
    </location>
</feature>
<dbReference type="NCBIfam" id="NF005932">
    <property type="entry name" value="PRK07956.1"/>
    <property type="match status" value="1"/>
</dbReference>
<evidence type="ECO:0000256" key="5">
    <source>
        <dbReference type="ARBA" id="ARBA00023204"/>
    </source>
</evidence>
<keyword evidence="5 6" id="KW-0234">DNA repair</keyword>
<dbReference type="EMBL" id="JAHXCT010000008">
    <property type="protein sequence ID" value="MBW4770085.1"/>
    <property type="molecule type" value="Genomic_DNA"/>
</dbReference>
<comment type="similarity">
    <text evidence="6">Belongs to the NAD-dependent DNA ligase family. LigA subfamily.</text>
</comment>
<dbReference type="PIRSF" id="PIRSF001604">
    <property type="entry name" value="LigA"/>
    <property type="match status" value="1"/>
</dbReference>
<feature type="binding site" evidence="6">
    <location>
        <begin position="32"/>
        <end position="36"/>
    </location>
    <ligand>
        <name>NAD(+)</name>
        <dbReference type="ChEBI" id="CHEBI:57540"/>
    </ligand>
</feature>
<evidence type="ECO:0000256" key="3">
    <source>
        <dbReference type="ARBA" id="ARBA00022763"/>
    </source>
</evidence>
<evidence type="ECO:0000256" key="4">
    <source>
        <dbReference type="ARBA" id="ARBA00022833"/>
    </source>
</evidence>
<dbReference type="InterPro" id="IPR004150">
    <property type="entry name" value="NAD_DNA_ligase_OB"/>
</dbReference>
<gene>
    <name evidence="6 8" type="primary">ligA</name>
    <name evidence="8" type="ORF">KZO38_10015</name>
</gene>
<feature type="binding site" evidence="6">
    <location>
        <position position="172"/>
    </location>
    <ligand>
        <name>NAD(+)</name>
        <dbReference type="ChEBI" id="CHEBI:57540"/>
    </ligand>
</feature>
<dbReference type="InterPro" id="IPR001679">
    <property type="entry name" value="DNA_ligase"/>
</dbReference>
<feature type="binding site" evidence="6">
    <location>
        <position position="408"/>
    </location>
    <ligand>
        <name>Zn(2+)</name>
        <dbReference type="ChEBI" id="CHEBI:29105"/>
    </ligand>
</feature>
<proteinExistence type="inferred from homology"/>
<keyword evidence="2 6" id="KW-0479">Metal-binding</keyword>
<dbReference type="InterPro" id="IPR013839">
    <property type="entry name" value="DNAligase_adenylation"/>
</dbReference>
<protein>
    <recommendedName>
        <fullName evidence="6">DNA ligase</fullName>
        <ecNumber evidence="6">6.5.1.2</ecNumber>
    </recommendedName>
    <alternativeName>
        <fullName evidence="6">Polydeoxyribonucleotide synthase [NAD(+)]</fullName>
    </alternativeName>
</protein>
<keyword evidence="6" id="KW-0460">Magnesium</keyword>
<dbReference type="HAMAP" id="MF_01588">
    <property type="entry name" value="DNA_ligase_A"/>
    <property type="match status" value="1"/>
</dbReference>
<dbReference type="CDD" id="cd00114">
    <property type="entry name" value="LIGANc"/>
    <property type="match status" value="1"/>
</dbReference>
<name>A0ABS6YEX2_9BACT</name>
<feature type="binding site" evidence="6">
    <location>
        <position position="112"/>
    </location>
    <ligand>
        <name>NAD(+)</name>
        <dbReference type="ChEBI" id="CHEBI:57540"/>
    </ligand>
</feature>
<evidence type="ECO:0000256" key="1">
    <source>
        <dbReference type="ARBA" id="ARBA00022705"/>
    </source>
</evidence>
<dbReference type="Proteomes" id="UP000788426">
    <property type="component" value="Unassembled WGS sequence"/>
</dbReference>
<feature type="binding site" evidence="6">
    <location>
        <position position="135"/>
    </location>
    <ligand>
        <name>NAD(+)</name>
        <dbReference type="ChEBI" id="CHEBI:57540"/>
    </ligand>
</feature>
<dbReference type="SMART" id="SM00292">
    <property type="entry name" value="BRCT"/>
    <property type="match status" value="1"/>
</dbReference>
<dbReference type="InterPro" id="IPR013840">
    <property type="entry name" value="DNAligase_N"/>
</dbReference>
<feature type="binding site" evidence="6">
    <location>
        <position position="287"/>
    </location>
    <ligand>
        <name>NAD(+)</name>
        <dbReference type="ChEBI" id="CHEBI:57540"/>
    </ligand>
</feature>
<accession>A0ABS6YEX2</accession>
<feature type="binding site" evidence="6">
    <location>
        <begin position="81"/>
        <end position="82"/>
    </location>
    <ligand>
        <name>NAD(+)</name>
        <dbReference type="ChEBI" id="CHEBI:57540"/>
    </ligand>
</feature>
<keyword evidence="4 6" id="KW-0862">Zinc</keyword>
<organism evidence="8 9">
    <name type="scientific">Hoylesella nanceiensis</name>
    <dbReference type="NCBI Taxonomy" id="425941"/>
    <lineage>
        <taxon>Bacteria</taxon>
        <taxon>Pseudomonadati</taxon>
        <taxon>Bacteroidota</taxon>
        <taxon>Bacteroidia</taxon>
        <taxon>Bacteroidales</taxon>
        <taxon>Prevotellaceae</taxon>
        <taxon>Hoylesella</taxon>
    </lineage>
</organism>
<comment type="caution">
    <text evidence="8">The sequence shown here is derived from an EMBL/GenBank/DDBJ whole genome shotgun (WGS) entry which is preliminary data.</text>
</comment>
<dbReference type="RefSeq" id="WP_219482320.1">
    <property type="nucleotide sequence ID" value="NZ_JAHXCT010000008.1"/>
</dbReference>
<evidence type="ECO:0000313" key="9">
    <source>
        <dbReference type="Proteomes" id="UP000788426"/>
    </source>
</evidence>
<dbReference type="NCBIfam" id="TIGR00575">
    <property type="entry name" value="dnlj"/>
    <property type="match status" value="1"/>
</dbReference>
<dbReference type="InterPro" id="IPR001357">
    <property type="entry name" value="BRCT_dom"/>
</dbReference>
<evidence type="ECO:0000256" key="6">
    <source>
        <dbReference type="HAMAP-Rule" id="MF_01588"/>
    </source>
</evidence>
<evidence type="ECO:0000256" key="2">
    <source>
        <dbReference type="ARBA" id="ARBA00022723"/>
    </source>
</evidence>
<dbReference type="Pfam" id="PF12826">
    <property type="entry name" value="HHH_2"/>
    <property type="match status" value="1"/>
</dbReference>
<reference evidence="8 9" key="1">
    <citation type="submission" date="2021-07" db="EMBL/GenBank/DDBJ databases">
        <title>Genomic diversity and antimicrobial resistance of Prevotella spp. isolated from chronic lung disease airways.</title>
        <authorList>
            <person name="Webb K.A."/>
            <person name="Olagoke O.S."/>
            <person name="Baird T."/>
            <person name="Neill J."/>
            <person name="Pham A."/>
            <person name="Wells T.J."/>
            <person name="Ramsay K.A."/>
            <person name="Bell S.C."/>
            <person name="Sarovich D.S."/>
            <person name="Price E.P."/>
        </authorList>
    </citation>
    <scope>NUCLEOTIDE SEQUENCE [LARGE SCALE GENOMIC DNA]</scope>
    <source>
        <strain evidence="8 9">SCHI0011.S.12</strain>
    </source>
</reference>
<dbReference type="InterPro" id="IPR033136">
    <property type="entry name" value="DNA_ligase_CS"/>
</dbReference>
<dbReference type="PROSITE" id="PS01056">
    <property type="entry name" value="DNA_LIGASE_N2"/>
    <property type="match status" value="1"/>
</dbReference>
<dbReference type="InterPro" id="IPR004149">
    <property type="entry name" value="Znf_DNAligase_C4"/>
</dbReference>
<feature type="binding site" evidence="6">
    <location>
        <position position="429"/>
    </location>
    <ligand>
        <name>Zn(2+)</name>
        <dbReference type="ChEBI" id="CHEBI:29105"/>
    </ligand>
</feature>
<keyword evidence="6 8" id="KW-0436">Ligase</keyword>
<evidence type="ECO:0000313" key="8">
    <source>
        <dbReference type="EMBL" id="MBW4770085.1"/>
    </source>
</evidence>
<sequence>MATEQERIIELRKELHQHNYNYYVLNAPQIDDFTFDALLHELQSLENAHPEMYDANSPTQRVGSDLQESFEQVAHVYPMLSLSNTYNKQEVADFYNTVSKLLNGEEFEICCELKYDGLSISLRYEDGKLVRAVTRGDGTRGDDVTANVKTIKTIPLVLQGNDYPVVFEMRGEVLMPWKVFDKLNEERRQQEEPLFANPRNAASGTLKSLNPALVAKRSLDAYLYYLLGEDINIDGHFERLEAAKRWGFKIGEGMRKVSSLEDIYAFIDYWDVERKNLPVATDGIVLKVNSLKQQQSMGFTAKNPRWAIAYKFKAERELTKLESVSYQVGRTGTVTPVANMEPVLLAGTVVKRATLNNEDFIKSFDLHIGDYVYVEKGGEIIPKIVGVELSKRTAGMQPIEFIKTCPECGTQLVRYEGQAAYYCPNDMGCPPQIKGKIEHFIARKAMNIDSLGPETIDSYYNKGLIKDVADLYCLTIDDINEGGAHQKSAKKVIDAIEKSKQVPFDRVLFALGIRFVGETSARLLARKFNDINSLRNATAAQLLEVEGVGDIIAASVVSFFADEKNIALIERLESYGLQMAMPVIEEGPKGNVLEGKTIVISGVFTHHSRDEYKAMIEQLGGKNTGSISAKTSFVLAGDNMGPSKLQKAESLGVKILSEDEFLEMIK</sequence>
<evidence type="ECO:0000259" key="7">
    <source>
        <dbReference type="PROSITE" id="PS50172"/>
    </source>
</evidence>
<dbReference type="Pfam" id="PF00533">
    <property type="entry name" value="BRCT"/>
    <property type="match status" value="1"/>
</dbReference>
<dbReference type="PANTHER" id="PTHR23389:SF9">
    <property type="entry name" value="DNA LIGASE"/>
    <property type="match status" value="1"/>
</dbReference>
<dbReference type="Pfam" id="PF01653">
    <property type="entry name" value="DNA_ligase_aden"/>
    <property type="match status" value="1"/>
</dbReference>
<comment type="function">
    <text evidence="6">DNA ligase that catalyzes the formation of phosphodiester linkages between 5'-phosphoryl and 3'-hydroxyl groups in double-stranded DNA using NAD as a coenzyme and as the energy source for the reaction. It is essential for DNA replication and repair of damaged DNA.</text>
</comment>
<dbReference type="SMART" id="SM00532">
    <property type="entry name" value="LIGANc"/>
    <property type="match status" value="1"/>
</dbReference>
<comment type="catalytic activity">
    <reaction evidence="6">
        <text>NAD(+) + (deoxyribonucleotide)n-3'-hydroxyl + 5'-phospho-(deoxyribonucleotide)m = (deoxyribonucleotide)n+m + AMP + beta-nicotinamide D-nucleotide.</text>
        <dbReference type="EC" id="6.5.1.2"/>
    </reaction>
</comment>